<comment type="caution">
    <text evidence="3">Lacks conserved residue(s) required for the propagation of feature annotation.</text>
</comment>
<dbReference type="AlphaFoldDB" id="A0A8S4PXR6"/>
<proteinExistence type="predicted"/>
<organism evidence="5 6">
    <name type="scientific">Owenia fusiformis</name>
    <name type="common">Polychaete worm</name>
    <dbReference type="NCBI Taxonomy" id="6347"/>
    <lineage>
        <taxon>Eukaryota</taxon>
        <taxon>Metazoa</taxon>
        <taxon>Spiralia</taxon>
        <taxon>Lophotrochozoa</taxon>
        <taxon>Annelida</taxon>
        <taxon>Polychaeta</taxon>
        <taxon>Sedentaria</taxon>
        <taxon>Canalipalpata</taxon>
        <taxon>Sabellida</taxon>
        <taxon>Oweniida</taxon>
        <taxon>Oweniidae</taxon>
        <taxon>Owenia</taxon>
    </lineage>
</organism>
<dbReference type="GO" id="GO:0017136">
    <property type="term" value="F:histone deacetylase activity, NAD-dependent"/>
    <property type="evidence" value="ECO:0007669"/>
    <property type="project" value="TreeGrafter"/>
</dbReference>
<evidence type="ECO:0000259" key="4">
    <source>
        <dbReference type="PROSITE" id="PS50305"/>
    </source>
</evidence>
<dbReference type="Gene3D" id="3.30.1600.10">
    <property type="entry name" value="SIR2/SIRT2 'Small Domain"/>
    <property type="match status" value="1"/>
</dbReference>
<comment type="caution">
    <text evidence="5">The sequence shown here is derived from an EMBL/GenBank/DDBJ whole genome shotgun (WGS) entry which is preliminary data.</text>
</comment>
<sequence length="293" mass="32305">MASTKKIVGLSIEYAANAIYQASAMIITAGAGMGVDSGLPDFRGDRGFWEAYPPLKKPGINLQDMANPKWFDSDPKFAWGFYGHRYKLYKNTTPHDGFGILLKWAKSMENGYHVYTSNVDGHFQKAGFPKDRVDECHGTIHYLQCADVSISDAIWPVPDNFDIHVEESTLRASSPLPLGPPSNPTHLARPNIKMFHDATWINTRTSAQEVEFKAFEEKLIGDGTTFIVIEIGSGLAVPRVRERAETIVKRSKGKGTLIRINPAESTVPHGQHIGLPLGALEAITSIDKILKST</sequence>
<keyword evidence="2" id="KW-0520">NAD</keyword>
<dbReference type="Pfam" id="PF02146">
    <property type="entry name" value="SIR2"/>
    <property type="match status" value="1"/>
</dbReference>
<dbReference type="Proteomes" id="UP000749559">
    <property type="component" value="Unassembled WGS sequence"/>
</dbReference>
<dbReference type="Gene3D" id="3.40.50.1220">
    <property type="entry name" value="TPP-binding domain"/>
    <property type="match status" value="1"/>
</dbReference>
<dbReference type="InterPro" id="IPR026590">
    <property type="entry name" value="Ssirtuin_cat_dom"/>
</dbReference>
<evidence type="ECO:0000256" key="2">
    <source>
        <dbReference type="ARBA" id="ARBA00023027"/>
    </source>
</evidence>
<dbReference type="OrthoDB" id="424302at2759"/>
<dbReference type="SUPFAM" id="SSF52467">
    <property type="entry name" value="DHS-like NAD/FAD-binding domain"/>
    <property type="match status" value="1"/>
</dbReference>
<dbReference type="PANTHER" id="PTHR11085:SF10">
    <property type="entry name" value="NAD-DEPENDENT PROTEIN DEACYLASE SIRTUIN-5, MITOCHONDRIAL-RELATED"/>
    <property type="match status" value="1"/>
</dbReference>
<protein>
    <recommendedName>
        <fullName evidence="4">Deacetylase sirtuin-type domain-containing protein</fullName>
    </recommendedName>
</protein>
<evidence type="ECO:0000256" key="3">
    <source>
        <dbReference type="PROSITE-ProRule" id="PRU00236"/>
    </source>
</evidence>
<keyword evidence="1" id="KW-0808">Transferase</keyword>
<name>A0A8S4PXR6_OWEFU</name>
<dbReference type="CDD" id="cd00296">
    <property type="entry name" value="SIR2"/>
    <property type="match status" value="1"/>
</dbReference>
<gene>
    <name evidence="5" type="ORF">OFUS_LOCUS22270</name>
</gene>
<evidence type="ECO:0000256" key="1">
    <source>
        <dbReference type="ARBA" id="ARBA00022679"/>
    </source>
</evidence>
<dbReference type="PROSITE" id="PS50305">
    <property type="entry name" value="SIRTUIN"/>
    <property type="match status" value="1"/>
</dbReference>
<dbReference type="PANTHER" id="PTHR11085">
    <property type="entry name" value="NAD-DEPENDENT PROTEIN DEACYLASE SIRTUIN-5, MITOCHONDRIAL-RELATED"/>
    <property type="match status" value="1"/>
</dbReference>
<evidence type="ECO:0000313" key="5">
    <source>
        <dbReference type="EMBL" id="CAH1798090.1"/>
    </source>
</evidence>
<dbReference type="EMBL" id="CAIIXF020000010">
    <property type="protein sequence ID" value="CAH1798090.1"/>
    <property type="molecule type" value="Genomic_DNA"/>
</dbReference>
<accession>A0A8S4PXR6</accession>
<feature type="domain" description="Deacetylase sirtuin-type" evidence="4">
    <location>
        <begin position="5"/>
        <end position="293"/>
    </location>
</feature>
<keyword evidence="6" id="KW-1185">Reference proteome</keyword>
<dbReference type="InterPro" id="IPR003000">
    <property type="entry name" value="Sirtuin"/>
</dbReference>
<reference evidence="5" key="1">
    <citation type="submission" date="2022-03" db="EMBL/GenBank/DDBJ databases">
        <authorList>
            <person name="Martin C."/>
        </authorList>
    </citation>
    <scope>NUCLEOTIDE SEQUENCE</scope>
</reference>
<evidence type="ECO:0000313" key="6">
    <source>
        <dbReference type="Proteomes" id="UP000749559"/>
    </source>
</evidence>
<dbReference type="InterPro" id="IPR050134">
    <property type="entry name" value="NAD-dep_sirtuin_deacylases"/>
</dbReference>
<dbReference type="InterPro" id="IPR026591">
    <property type="entry name" value="Sirtuin_cat_small_dom_sf"/>
</dbReference>
<dbReference type="InterPro" id="IPR029035">
    <property type="entry name" value="DHS-like_NAD/FAD-binding_dom"/>
</dbReference>
<dbReference type="GO" id="GO:0070403">
    <property type="term" value="F:NAD+ binding"/>
    <property type="evidence" value="ECO:0007669"/>
    <property type="project" value="InterPro"/>
</dbReference>